<evidence type="ECO:0000313" key="1">
    <source>
        <dbReference type="EMBL" id="CEM41129.1"/>
    </source>
</evidence>
<reference evidence="1" key="1">
    <citation type="submission" date="2014-11" db="EMBL/GenBank/DDBJ databases">
        <authorList>
            <person name="Otto D Thomas"/>
            <person name="Naeem Raeece"/>
        </authorList>
    </citation>
    <scope>NUCLEOTIDE SEQUENCE</scope>
</reference>
<sequence>MRFSRAEEELEALTDRADVFLSGPAEDEETAPLFWRQARLLASKPLNPTETDPHIVGGGLFVTVAGPGCPCRPRGELLSFKHRGDLTCPSPGAVRPCADGFTGRVPFCLWWEGALLDVASKGLAPKCNDIPGRALVDLLFVFASLRHPCCDFERSAWKSLVVRVESLSASAISRMFTVC</sequence>
<gene>
    <name evidence="1" type="ORF">Cvel_25818</name>
</gene>
<protein>
    <submittedName>
        <fullName evidence="1">Uncharacterized protein</fullName>
    </submittedName>
</protein>
<dbReference type="EMBL" id="CDMZ01002177">
    <property type="protein sequence ID" value="CEM41129.1"/>
    <property type="molecule type" value="Genomic_DNA"/>
</dbReference>
<organism evidence="1">
    <name type="scientific">Chromera velia CCMP2878</name>
    <dbReference type="NCBI Taxonomy" id="1169474"/>
    <lineage>
        <taxon>Eukaryota</taxon>
        <taxon>Sar</taxon>
        <taxon>Alveolata</taxon>
        <taxon>Colpodellida</taxon>
        <taxon>Chromeraceae</taxon>
        <taxon>Chromera</taxon>
    </lineage>
</organism>
<accession>A0A0G4HBF5</accession>
<proteinExistence type="predicted"/>
<name>A0A0G4HBF5_9ALVE</name>
<dbReference type="VEuPathDB" id="CryptoDB:Cvel_25818"/>
<dbReference type="AlphaFoldDB" id="A0A0G4HBF5"/>